<evidence type="ECO:0000256" key="8">
    <source>
        <dbReference type="ARBA" id="ARBA00022801"/>
    </source>
</evidence>
<evidence type="ECO:0000256" key="7">
    <source>
        <dbReference type="ARBA" id="ARBA00022763"/>
    </source>
</evidence>
<dbReference type="Gene3D" id="3.40.470.10">
    <property type="entry name" value="Uracil-DNA glycosylase-like domain"/>
    <property type="match status" value="1"/>
</dbReference>
<dbReference type="EMBL" id="VZRA01000001">
    <property type="protein sequence ID" value="KAB0671769.1"/>
    <property type="molecule type" value="Genomic_DNA"/>
</dbReference>
<dbReference type="CDD" id="cd10030">
    <property type="entry name" value="UDG-F4_TTUDGA_SPO1dp_like"/>
    <property type="match status" value="1"/>
</dbReference>
<dbReference type="SMART" id="SM00987">
    <property type="entry name" value="UreE_C"/>
    <property type="match status" value="1"/>
</dbReference>
<organism evidence="14 15">
    <name type="scientific">Oryzomonas sagensis</name>
    <dbReference type="NCBI Taxonomy" id="2603857"/>
    <lineage>
        <taxon>Bacteria</taxon>
        <taxon>Pseudomonadati</taxon>
        <taxon>Thermodesulfobacteriota</taxon>
        <taxon>Desulfuromonadia</taxon>
        <taxon>Geobacterales</taxon>
        <taxon>Geobacteraceae</taxon>
        <taxon>Oryzomonas</taxon>
    </lineage>
</organism>
<evidence type="ECO:0000256" key="12">
    <source>
        <dbReference type="SAM" id="MobiDB-lite"/>
    </source>
</evidence>
<dbReference type="PANTHER" id="PTHR33693:SF1">
    <property type="entry name" value="TYPE-4 URACIL-DNA GLYCOSYLASE"/>
    <property type="match status" value="1"/>
</dbReference>
<evidence type="ECO:0000313" key="15">
    <source>
        <dbReference type="Proteomes" id="UP000798046"/>
    </source>
</evidence>
<dbReference type="EC" id="3.2.2.27" evidence="3"/>
<dbReference type="RefSeq" id="WP_151155211.1">
    <property type="nucleotide sequence ID" value="NZ_VZRA01000001.1"/>
</dbReference>
<keyword evidence="5" id="KW-0004">4Fe-4S</keyword>
<feature type="region of interest" description="Disordered" evidence="12">
    <location>
        <begin position="41"/>
        <end position="61"/>
    </location>
</feature>
<comment type="similarity">
    <text evidence="2">Belongs to the uracil-DNA glycosylase (UDG) superfamily. Type 4 (UDGa) family.</text>
</comment>
<dbReference type="SMART" id="SM00986">
    <property type="entry name" value="UDG"/>
    <property type="match status" value="1"/>
</dbReference>
<evidence type="ECO:0000256" key="11">
    <source>
        <dbReference type="ARBA" id="ARBA00023204"/>
    </source>
</evidence>
<evidence type="ECO:0000256" key="9">
    <source>
        <dbReference type="ARBA" id="ARBA00023004"/>
    </source>
</evidence>
<dbReference type="InterPro" id="IPR051536">
    <property type="entry name" value="UDG_Type-4/5"/>
</dbReference>
<proteinExistence type="inferred from homology"/>
<dbReference type="NCBIfam" id="TIGR00758">
    <property type="entry name" value="UDG_fam4"/>
    <property type="match status" value="1"/>
</dbReference>
<keyword evidence="9" id="KW-0408">Iron</keyword>
<evidence type="ECO:0000256" key="3">
    <source>
        <dbReference type="ARBA" id="ARBA00012030"/>
    </source>
</evidence>
<dbReference type="InterPro" id="IPR005273">
    <property type="entry name" value="Ura-DNA_glyco_family4"/>
</dbReference>
<dbReference type="PANTHER" id="PTHR33693">
    <property type="entry name" value="TYPE-5 URACIL-DNA GLYCOSYLASE"/>
    <property type="match status" value="1"/>
</dbReference>
<dbReference type="InterPro" id="IPR036895">
    <property type="entry name" value="Uracil-DNA_glycosylase-like_sf"/>
</dbReference>
<dbReference type="InterPro" id="IPR005122">
    <property type="entry name" value="Uracil-DNA_glycosylase-like"/>
</dbReference>
<keyword evidence="11" id="KW-0234">DNA repair</keyword>
<keyword evidence="10" id="KW-0411">Iron-sulfur</keyword>
<comment type="catalytic activity">
    <reaction evidence="1">
        <text>Hydrolyzes single-stranded DNA or mismatched double-stranded DNA and polynucleotides, releasing free uracil.</text>
        <dbReference type="EC" id="3.2.2.27"/>
    </reaction>
</comment>
<keyword evidence="6" id="KW-0479">Metal-binding</keyword>
<evidence type="ECO:0000256" key="10">
    <source>
        <dbReference type="ARBA" id="ARBA00023014"/>
    </source>
</evidence>
<feature type="domain" description="Uracil-DNA glycosylase-like" evidence="13">
    <location>
        <begin position="87"/>
        <end position="236"/>
    </location>
</feature>
<gene>
    <name evidence="14" type="ORF">F6V30_04100</name>
</gene>
<dbReference type="Pfam" id="PF03167">
    <property type="entry name" value="UDG"/>
    <property type="match status" value="1"/>
</dbReference>
<evidence type="ECO:0000256" key="1">
    <source>
        <dbReference type="ARBA" id="ARBA00001400"/>
    </source>
</evidence>
<name>A0ABQ6TSL5_9BACT</name>
<evidence type="ECO:0000313" key="14">
    <source>
        <dbReference type="EMBL" id="KAB0671769.1"/>
    </source>
</evidence>
<keyword evidence="15" id="KW-1185">Reference proteome</keyword>
<evidence type="ECO:0000256" key="2">
    <source>
        <dbReference type="ARBA" id="ARBA00006521"/>
    </source>
</evidence>
<protein>
    <recommendedName>
        <fullName evidence="4">Type-4 uracil-DNA glycosylase</fullName>
        <ecNumber evidence="3">3.2.2.27</ecNumber>
    </recommendedName>
</protein>
<dbReference type="Proteomes" id="UP000798046">
    <property type="component" value="Unassembled WGS sequence"/>
</dbReference>
<keyword evidence="7" id="KW-0227">DNA damage</keyword>
<dbReference type="SUPFAM" id="SSF52141">
    <property type="entry name" value="Uracil-DNA glycosylase-like"/>
    <property type="match status" value="1"/>
</dbReference>
<reference evidence="14 15" key="1">
    <citation type="journal article" date="2020" name="Microorganisms">
        <title>Description of Three Novel Members in the Family Geobacteraceae, Oryzomonas japonicum gen. nov., sp. nov., Oryzomonas sagensis sp. nov., and Oryzomonas ruber sp. nov.</title>
        <authorList>
            <person name="Xu Z."/>
            <person name="Masuda Y."/>
            <person name="Hayakawa C."/>
            <person name="Ushijima N."/>
            <person name="Kawano K."/>
            <person name="Shiratori Y."/>
            <person name="Senoo K."/>
            <person name="Itoh H."/>
        </authorList>
    </citation>
    <scope>NUCLEOTIDE SEQUENCE [LARGE SCALE GENOMIC DNA]</scope>
    <source>
        <strain evidence="14 15">Red100</strain>
    </source>
</reference>
<accession>A0ABQ6TSL5</accession>
<evidence type="ECO:0000259" key="13">
    <source>
        <dbReference type="SMART" id="SM00986"/>
    </source>
</evidence>
<comment type="caution">
    <text evidence="14">The sequence shown here is derived from an EMBL/GenBank/DDBJ whole genome shotgun (WGS) entry which is preliminary data.</text>
</comment>
<evidence type="ECO:0000256" key="6">
    <source>
        <dbReference type="ARBA" id="ARBA00022723"/>
    </source>
</evidence>
<evidence type="ECO:0000256" key="5">
    <source>
        <dbReference type="ARBA" id="ARBA00022485"/>
    </source>
</evidence>
<sequence length="253" mass="27950">MAQSFKAVAASSLREYLLTIQESGLDGLPVAAPPATMAQAATGQQTAVVETGEPPHDRKHESLEKIRKSLGDCQRCKLAKGRRNLVFGVGNPQARLVFVGEGPGGDEDRQGEPFVGEAGQVLNRIITAMGLEREDVYICNVVKCRPPDNRDPETDEIAACAPFLLRQLQAVQPEVIVALGRFATQTLLGTKEAISKLRGKFRDYHGVPVMPTYHPSYLLRHRGDSGPFWEVWEDMTQVLRLLKLPVPEKSRKR</sequence>
<evidence type="ECO:0000256" key="4">
    <source>
        <dbReference type="ARBA" id="ARBA00019403"/>
    </source>
</evidence>
<keyword evidence="8" id="KW-0378">Hydrolase</keyword>